<organism evidence="1 2">
    <name type="scientific">Pseudomonas antarctica</name>
    <dbReference type="NCBI Taxonomy" id="219572"/>
    <lineage>
        <taxon>Bacteria</taxon>
        <taxon>Pseudomonadati</taxon>
        <taxon>Pseudomonadota</taxon>
        <taxon>Gammaproteobacteria</taxon>
        <taxon>Pseudomonadales</taxon>
        <taxon>Pseudomonadaceae</taxon>
        <taxon>Pseudomonas</taxon>
    </lineage>
</organism>
<dbReference type="EMBL" id="JXDI01000001">
    <property type="protein sequence ID" value="KAF2407620.1"/>
    <property type="molecule type" value="Genomic_DNA"/>
</dbReference>
<keyword evidence="1" id="KW-0067">ATP-binding</keyword>
<dbReference type="Gene3D" id="3.40.50.300">
    <property type="entry name" value="P-loop containing nucleotide triphosphate hydrolases"/>
    <property type="match status" value="1"/>
</dbReference>
<keyword evidence="2" id="KW-1185">Reference proteome</keyword>
<evidence type="ECO:0000313" key="2">
    <source>
        <dbReference type="Proteomes" id="UP000748067"/>
    </source>
</evidence>
<reference evidence="1 2" key="1">
    <citation type="submission" date="2015-01" db="EMBL/GenBank/DDBJ databases">
        <title>Genome Sequence of Pseudomonas antarctica CMS 35.</title>
        <authorList>
            <person name="Voget S."/>
            <person name="Chow J."/>
            <person name="Daniel R."/>
            <person name="Streit W."/>
        </authorList>
    </citation>
    <scope>NUCLEOTIDE SEQUENCE [LARGE SCALE GENOMIC DNA]</scope>
    <source>
        <strain evidence="1 2">CMS 35</strain>
    </source>
</reference>
<comment type="caution">
    <text evidence="1">The sequence shown here is derived from an EMBL/GenBank/DDBJ whole genome shotgun (WGS) entry which is preliminary data.</text>
</comment>
<dbReference type="GO" id="GO:0005524">
    <property type="term" value="F:ATP binding"/>
    <property type="evidence" value="ECO:0007669"/>
    <property type="project" value="UniProtKB-KW"/>
</dbReference>
<sequence length="48" mass="5193">MRFGGLLAVNDVALTVKEKQVVALIGPNGAGVITSYSIHYTKLYEHMS</sequence>
<dbReference type="SUPFAM" id="SSF52540">
    <property type="entry name" value="P-loop containing nucleoside triphosphate hydrolases"/>
    <property type="match status" value="1"/>
</dbReference>
<keyword evidence="1" id="KW-0547">Nucleotide-binding</keyword>
<dbReference type="InterPro" id="IPR027417">
    <property type="entry name" value="P-loop_NTPase"/>
</dbReference>
<proteinExistence type="predicted"/>
<name>A0ABQ6ZT80_9PSED</name>
<gene>
    <name evidence="1" type="ORF">PSAN_00010</name>
</gene>
<dbReference type="Proteomes" id="UP000748067">
    <property type="component" value="Unassembled WGS sequence"/>
</dbReference>
<evidence type="ECO:0000313" key="1">
    <source>
        <dbReference type="EMBL" id="KAF2407620.1"/>
    </source>
</evidence>
<accession>A0ABQ6ZT80</accession>
<protein>
    <submittedName>
        <fullName evidence="1">Leucine/isoleucine/valine transporter ATP-binding subunit</fullName>
    </submittedName>
</protein>